<proteinExistence type="inferred from homology"/>
<dbReference type="Gene3D" id="3.40.50.720">
    <property type="entry name" value="NAD(P)-binding Rossmann-like Domain"/>
    <property type="match status" value="1"/>
</dbReference>
<dbReference type="SUPFAM" id="SSF51735">
    <property type="entry name" value="NAD(P)-binding Rossmann-fold domains"/>
    <property type="match status" value="1"/>
</dbReference>
<accession>A0A941DSX5</accession>
<sequence>MGKNVLIVGASGDIGVAIAKQLAEQNYQLILHYNHNKQALEAFRKSIEPEKILSMLQADLSNATACKAFVKQLVFPIDAVVFASGKAHFGLFQDTPEDVMDEMLQLHIKSPWMIVKELLPSMIHTGGQVIFITSIWGEQGASNEVIYSSVKGAQNSFVKALAKEVGPSGVSVNAISPGYIETKMNQHLLDEEKAEIIADIPLNRAGKPEEIAHMTSFLLSGNSSYIQGEIINVTGGW</sequence>
<dbReference type="InterPro" id="IPR002347">
    <property type="entry name" value="SDR_fam"/>
</dbReference>
<comment type="similarity">
    <text evidence="1">Belongs to the short-chain dehydrogenases/reductases (SDR) family.</text>
</comment>
<dbReference type="Pfam" id="PF13561">
    <property type="entry name" value="adh_short_C2"/>
    <property type="match status" value="1"/>
</dbReference>
<dbReference type="PANTHER" id="PTHR42879:SF2">
    <property type="entry name" value="3-OXOACYL-[ACYL-CARRIER-PROTEIN] REDUCTASE FABG"/>
    <property type="match status" value="1"/>
</dbReference>
<dbReference type="EMBL" id="JAGSOT010000004">
    <property type="protein sequence ID" value="MBR7794802.1"/>
    <property type="molecule type" value="Genomic_DNA"/>
</dbReference>
<keyword evidence="3" id="KW-1185">Reference proteome</keyword>
<dbReference type="InterPro" id="IPR036291">
    <property type="entry name" value="NAD(P)-bd_dom_sf"/>
</dbReference>
<dbReference type="CDD" id="cd05233">
    <property type="entry name" value="SDR_c"/>
    <property type="match status" value="1"/>
</dbReference>
<evidence type="ECO:0000256" key="1">
    <source>
        <dbReference type="ARBA" id="ARBA00006484"/>
    </source>
</evidence>
<name>A0A941DSX5_9BACI</name>
<evidence type="ECO:0000313" key="2">
    <source>
        <dbReference type="EMBL" id="MBR7794802.1"/>
    </source>
</evidence>
<dbReference type="Proteomes" id="UP000675284">
    <property type="component" value="Unassembled WGS sequence"/>
</dbReference>
<organism evidence="2 3">
    <name type="scientific">Virgibacillus salarius</name>
    <dbReference type="NCBI Taxonomy" id="447199"/>
    <lineage>
        <taxon>Bacteria</taxon>
        <taxon>Bacillati</taxon>
        <taxon>Bacillota</taxon>
        <taxon>Bacilli</taxon>
        <taxon>Bacillales</taxon>
        <taxon>Bacillaceae</taxon>
        <taxon>Virgibacillus</taxon>
    </lineage>
</organism>
<dbReference type="PRINTS" id="PR00081">
    <property type="entry name" value="GDHRDH"/>
</dbReference>
<dbReference type="PANTHER" id="PTHR42879">
    <property type="entry name" value="3-OXOACYL-(ACYL-CARRIER-PROTEIN) REDUCTASE"/>
    <property type="match status" value="1"/>
</dbReference>
<reference evidence="2" key="1">
    <citation type="submission" date="2021-04" db="EMBL/GenBank/DDBJ databases">
        <title>Isolation and polyphasic classification of algal microorganism.</title>
        <authorList>
            <person name="Wang S."/>
        </authorList>
    </citation>
    <scope>NUCLEOTIDE SEQUENCE</scope>
    <source>
        <strain evidence="2">720a</strain>
    </source>
</reference>
<dbReference type="NCBIfam" id="NF047420">
    <property type="entry name" value="EF_P_mod_YmfI"/>
    <property type="match status" value="1"/>
</dbReference>
<gene>
    <name evidence="2" type="ORF">KCX74_01960</name>
</gene>
<protein>
    <submittedName>
        <fullName evidence="2">SDR family oxidoreductase</fullName>
    </submittedName>
</protein>
<evidence type="ECO:0000313" key="3">
    <source>
        <dbReference type="Proteomes" id="UP000675284"/>
    </source>
</evidence>
<dbReference type="AlphaFoldDB" id="A0A941DSX5"/>
<dbReference type="RefSeq" id="WP_121605207.1">
    <property type="nucleotide sequence ID" value="NZ_BAAACY010000174.1"/>
</dbReference>
<dbReference type="InterPro" id="IPR050259">
    <property type="entry name" value="SDR"/>
</dbReference>
<comment type="caution">
    <text evidence="2">The sequence shown here is derived from an EMBL/GenBank/DDBJ whole genome shotgun (WGS) entry which is preliminary data.</text>
</comment>